<dbReference type="InterPro" id="IPR052513">
    <property type="entry name" value="Thioester_dehydratase-like"/>
</dbReference>
<reference evidence="2 3" key="1">
    <citation type="submission" date="2017-06" db="EMBL/GenBank/DDBJ databases">
        <authorList>
            <person name="Kim H.J."/>
            <person name="Triplett B.A."/>
        </authorList>
    </citation>
    <scope>NUCLEOTIDE SEQUENCE [LARGE SCALE GENOMIC DNA]</scope>
    <source>
        <strain evidence="2">FRACA_ARgP5</strain>
    </source>
</reference>
<evidence type="ECO:0000313" key="3">
    <source>
        <dbReference type="Proteomes" id="UP000234331"/>
    </source>
</evidence>
<accession>A0A2I2KIM6</accession>
<keyword evidence="3" id="KW-1185">Reference proteome</keyword>
<name>A0A2I2KIM6_9ACTN</name>
<dbReference type="Pfam" id="PF01796">
    <property type="entry name" value="OB_ChsH2_C"/>
    <property type="match status" value="1"/>
</dbReference>
<feature type="domain" description="ChsH2 C-terminal OB-fold" evidence="1">
    <location>
        <begin position="73"/>
        <end position="139"/>
    </location>
</feature>
<dbReference type="AlphaFoldDB" id="A0A2I2KIM6"/>
<dbReference type="InterPro" id="IPR012340">
    <property type="entry name" value="NA-bd_OB-fold"/>
</dbReference>
<evidence type="ECO:0000313" key="2">
    <source>
        <dbReference type="EMBL" id="SNQ45512.1"/>
    </source>
</evidence>
<dbReference type="PANTHER" id="PTHR34075:SF5">
    <property type="entry name" value="BLR3430 PROTEIN"/>
    <property type="match status" value="1"/>
</dbReference>
<gene>
    <name evidence="2" type="ORF">FRACA_1000012</name>
</gene>
<dbReference type="EMBL" id="FZMO01000003">
    <property type="protein sequence ID" value="SNQ45512.1"/>
    <property type="molecule type" value="Genomic_DNA"/>
</dbReference>
<evidence type="ECO:0000259" key="1">
    <source>
        <dbReference type="Pfam" id="PF01796"/>
    </source>
</evidence>
<dbReference type="InterPro" id="IPR002878">
    <property type="entry name" value="ChsH2_C"/>
</dbReference>
<dbReference type="Proteomes" id="UP000234331">
    <property type="component" value="Unassembled WGS sequence"/>
</dbReference>
<proteinExistence type="predicted"/>
<sequence>MSAAGAWRAGAGCARWTAWDGWRAEIDDADEAALWAAAREGRFVLARCQECAAWNEPGAQRCARCAGMISVEPATGSGVVDSFLVVRPPAVRAFAGRRPSGRRPAVLALVNLEEGIRVAGRLDGLTPAEVTVGQQVQAALDLRPGTGAPTVVFRSPAPAMAAAGAD</sequence>
<dbReference type="SUPFAM" id="SSF50249">
    <property type="entry name" value="Nucleic acid-binding proteins"/>
    <property type="match status" value="1"/>
</dbReference>
<dbReference type="PANTHER" id="PTHR34075">
    <property type="entry name" value="BLR3430 PROTEIN"/>
    <property type="match status" value="1"/>
</dbReference>
<protein>
    <submittedName>
        <fullName evidence="2">Nucleic-acid-binding protein containing a Zn-ribbon</fullName>
    </submittedName>
</protein>
<organism evidence="2 3">
    <name type="scientific">Frankia canadensis</name>
    <dbReference type="NCBI Taxonomy" id="1836972"/>
    <lineage>
        <taxon>Bacteria</taxon>
        <taxon>Bacillati</taxon>
        <taxon>Actinomycetota</taxon>
        <taxon>Actinomycetes</taxon>
        <taxon>Frankiales</taxon>
        <taxon>Frankiaceae</taxon>
        <taxon>Frankia</taxon>
    </lineage>
</organism>